<dbReference type="InParanoid" id="K4AUA7"/>
<name>K4AUA7_SOLLC</name>
<dbReference type="PANTHER" id="PTHR33108">
    <property type="entry name" value="OS01G0745000 PROTEIN"/>
    <property type="match status" value="1"/>
</dbReference>
<dbReference type="InterPro" id="IPR012876">
    <property type="entry name" value="DUF1677_pln"/>
</dbReference>
<dbReference type="PaxDb" id="4081-Solyc01g014710.1.1"/>
<accession>K4AUA7</accession>
<evidence type="ECO:0000313" key="1">
    <source>
        <dbReference type="EnsemblPlants" id="Solyc01g014710.1.1"/>
    </source>
</evidence>
<dbReference type="Gramene" id="Solyc01g014710.1.1">
    <property type="protein sequence ID" value="Solyc01g014710.1.1"/>
    <property type="gene ID" value="Solyc01g014710.1"/>
</dbReference>
<dbReference type="HOGENOM" id="CLU_2502263_0_0_1"/>
<keyword evidence="2" id="KW-1185">Reference proteome</keyword>
<proteinExistence type="predicted"/>
<protein>
    <submittedName>
        <fullName evidence="1">Uncharacterized protein</fullName>
    </submittedName>
</protein>
<dbReference type="EnsemblPlants" id="Solyc01g014710.1.1">
    <property type="protein sequence ID" value="Solyc01g014710.1.1"/>
    <property type="gene ID" value="Solyc01g014710.1"/>
</dbReference>
<evidence type="ECO:0000313" key="2">
    <source>
        <dbReference type="Proteomes" id="UP000004994"/>
    </source>
</evidence>
<dbReference type="AlphaFoldDB" id="K4AUA7"/>
<sequence>MIEVDFAKCDCCGLTEECTLDYIETIRYLSTLPPDPTIHLIDAMRQLLRRSLESPKSLRSMLCSITRNYIWRPCSSIWGKDF</sequence>
<organism evidence="1">
    <name type="scientific">Solanum lycopersicum</name>
    <name type="common">Tomato</name>
    <name type="synonym">Lycopersicon esculentum</name>
    <dbReference type="NCBI Taxonomy" id="4081"/>
    <lineage>
        <taxon>Eukaryota</taxon>
        <taxon>Viridiplantae</taxon>
        <taxon>Streptophyta</taxon>
        <taxon>Embryophyta</taxon>
        <taxon>Tracheophyta</taxon>
        <taxon>Spermatophyta</taxon>
        <taxon>Magnoliopsida</taxon>
        <taxon>eudicotyledons</taxon>
        <taxon>Gunneridae</taxon>
        <taxon>Pentapetalae</taxon>
        <taxon>asterids</taxon>
        <taxon>lamiids</taxon>
        <taxon>Solanales</taxon>
        <taxon>Solanaceae</taxon>
        <taxon>Solanoideae</taxon>
        <taxon>Solaneae</taxon>
        <taxon>Solanum</taxon>
        <taxon>Solanum subgen. Lycopersicon</taxon>
    </lineage>
</organism>
<reference evidence="1" key="1">
    <citation type="journal article" date="2012" name="Nature">
        <title>The tomato genome sequence provides insights into fleshy fruit evolution.</title>
        <authorList>
            <consortium name="Tomato Genome Consortium"/>
        </authorList>
    </citation>
    <scope>NUCLEOTIDE SEQUENCE [LARGE SCALE GENOMIC DNA]</scope>
    <source>
        <strain evidence="1">cv. Heinz 1706</strain>
    </source>
</reference>
<dbReference type="PhylomeDB" id="K4AUA7"/>
<reference evidence="1" key="2">
    <citation type="submission" date="2015-06" db="UniProtKB">
        <authorList>
            <consortium name="EnsemblPlants"/>
        </authorList>
    </citation>
    <scope>IDENTIFICATION</scope>
    <source>
        <strain evidence="1">cv. Heinz 1706</strain>
    </source>
</reference>
<dbReference type="Pfam" id="PF07911">
    <property type="entry name" value="DUF1677"/>
    <property type="match status" value="1"/>
</dbReference>
<dbReference type="Proteomes" id="UP000004994">
    <property type="component" value="Chromosome 1"/>
</dbReference>
<dbReference type="PANTHER" id="PTHR33108:SF46">
    <property type="entry name" value="DUF1677 FAMILY PROTEIN"/>
    <property type="match status" value="1"/>
</dbReference>